<dbReference type="AlphaFoldDB" id="A0AAX1PNW6"/>
<evidence type="ECO:0000313" key="4">
    <source>
        <dbReference type="Proteomes" id="UP000249422"/>
    </source>
</evidence>
<comment type="caution">
    <text evidence="3">The sequence shown here is derived from an EMBL/GenBank/DDBJ whole genome shotgun (WGS) entry which is preliminary data.</text>
</comment>
<keyword evidence="1" id="KW-0812">Transmembrane</keyword>
<organism evidence="3 4">
    <name type="scientific">Aeromonas salmonicida</name>
    <dbReference type="NCBI Taxonomy" id="645"/>
    <lineage>
        <taxon>Bacteria</taxon>
        <taxon>Pseudomonadati</taxon>
        <taxon>Pseudomonadota</taxon>
        <taxon>Gammaproteobacteria</taxon>
        <taxon>Aeromonadales</taxon>
        <taxon>Aeromonadaceae</taxon>
        <taxon>Aeromonas</taxon>
    </lineage>
</organism>
<dbReference type="GO" id="GO:0004713">
    <property type="term" value="F:protein tyrosine kinase activity"/>
    <property type="evidence" value="ECO:0007669"/>
    <property type="project" value="TreeGrafter"/>
</dbReference>
<gene>
    <name evidence="3" type="ORF">DEU50_101414</name>
</gene>
<feature type="transmembrane region" description="Helical" evidence="1">
    <location>
        <begin position="248"/>
        <end position="267"/>
    </location>
</feature>
<feature type="domain" description="Tyrosine-protein kinase G-rich" evidence="2">
    <location>
        <begin position="238"/>
        <end position="270"/>
    </location>
</feature>
<evidence type="ECO:0000313" key="3">
    <source>
        <dbReference type="EMBL" id="RAJ09677.1"/>
    </source>
</evidence>
<reference evidence="3 4" key="1">
    <citation type="submission" date="2018-06" db="EMBL/GenBank/DDBJ databases">
        <title>Freshwater and sediment microbial communities from various areas in North America, analyzing microbe dynamics in response to fracking.</title>
        <authorList>
            <person name="Lamendella R."/>
        </authorList>
    </citation>
    <scope>NUCLEOTIDE SEQUENCE [LARGE SCALE GENOMIC DNA]</scope>
    <source>
        <strain evidence="3 4">17</strain>
    </source>
</reference>
<keyword evidence="1" id="KW-0472">Membrane</keyword>
<protein>
    <submittedName>
        <fullName evidence="3">LPS O-antigen subunit length determinant protein (WzzB/FepE family)</fullName>
    </submittedName>
</protein>
<sequence length="277" mass="31300">MLRVANQAELLGVTGFPNEKALYSEFIREFNAYENRRDFLKGSELFKSQADVAQLDERGQRLWVRELAKYISAEPVDKKGEKPGIKLTSSADNPSHALTMLESYMQFIIAKQQLRLVSDLTEQQSMQLDNMMMSLKLTKEDAERALKREIESTVLTISVANAAGVELPLENYNNGERFPITLGTKGLEAKLKVLKAIDLNVYQPKLADLQAQIDRLKQVKLDDINFRPFSYLEAPEEPLSRDKPKRPLIVVLATLLGGMLGVGIVLVRHAFRRPEQA</sequence>
<keyword evidence="1" id="KW-1133">Transmembrane helix</keyword>
<dbReference type="Gene3D" id="3.30.1890.10">
    <property type="entry name" value="FepE-like"/>
    <property type="match status" value="1"/>
</dbReference>
<name>A0AAX1PNW6_AERSA</name>
<dbReference type="SUPFAM" id="SSF160355">
    <property type="entry name" value="Bacterial polysaccharide co-polymerase-like"/>
    <property type="match status" value="1"/>
</dbReference>
<proteinExistence type="predicted"/>
<evidence type="ECO:0000259" key="2">
    <source>
        <dbReference type="Pfam" id="PF13807"/>
    </source>
</evidence>
<dbReference type="EMBL" id="QLLM01000001">
    <property type="protein sequence ID" value="RAJ09677.1"/>
    <property type="molecule type" value="Genomic_DNA"/>
</dbReference>
<dbReference type="Pfam" id="PF13807">
    <property type="entry name" value="GNVR"/>
    <property type="match status" value="1"/>
</dbReference>
<dbReference type="PANTHER" id="PTHR32309">
    <property type="entry name" value="TYROSINE-PROTEIN KINASE"/>
    <property type="match status" value="1"/>
</dbReference>
<dbReference type="InterPro" id="IPR032807">
    <property type="entry name" value="GNVR"/>
</dbReference>
<dbReference type="GO" id="GO:0005886">
    <property type="term" value="C:plasma membrane"/>
    <property type="evidence" value="ECO:0007669"/>
    <property type="project" value="TreeGrafter"/>
</dbReference>
<dbReference type="Proteomes" id="UP000249422">
    <property type="component" value="Unassembled WGS sequence"/>
</dbReference>
<dbReference type="InterPro" id="IPR050445">
    <property type="entry name" value="Bact_polysacc_biosynth/exp"/>
</dbReference>
<evidence type="ECO:0000256" key="1">
    <source>
        <dbReference type="SAM" id="Phobius"/>
    </source>
</evidence>
<accession>A0AAX1PNW6</accession>
<dbReference type="PANTHER" id="PTHR32309:SF13">
    <property type="entry name" value="FERRIC ENTEROBACTIN TRANSPORT PROTEIN FEPE"/>
    <property type="match status" value="1"/>
</dbReference>